<feature type="region of interest" description="Disordered" evidence="28">
    <location>
        <begin position="99"/>
        <end position="131"/>
    </location>
</feature>
<keyword evidence="6" id="KW-1133">Transmembrane helix</keyword>
<evidence type="ECO:0000256" key="21">
    <source>
        <dbReference type="ARBA" id="ARBA00048585"/>
    </source>
</evidence>
<evidence type="ECO:0000256" key="28">
    <source>
        <dbReference type="SAM" id="MobiDB-lite"/>
    </source>
</evidence>
<evidence type="ECO:0000256" key="12">
    <source>
        <dbReference type="ARBA" id="ARBA00041539"/>
    </source>
</evidence>
<evidence type="ECO:0000256" key="16">
    <source>
        <dbReference type="ARBA" id="ARBA00047608"/>
    </source>
</evidence>
<comment type="catalytic activity">
    <reaction evidence="21">
        <text>7-oxocholesterol + NADPH + H(+) = 7beta-hydroxycholesterol + NADP(+)</text>
        <dbReference type="Rhea" id="RHEA:68656"/>
        <dbReference type="ChEBI" id="CHEBI:15378"/>
        <dbReference type="ChEBI" id="CHEBI:42989"/>
        <dbReference type="ChEBI" id="CHEBI:57783"/>
        <dbReference type="ChEBI" id="CHEBI:58349"/>
        <dbReference type="ChEBI" id="CHEBI:64294"/>
    </reaction>
    <physiologicalReaction direction="left-to-right" evidence="21">
        <dbReference type="Rhea" id="RHEA:68657"/>
    </physiologicalReaction>
</comment>
<comment type="catalytic activity">
    <reaction evidence="26">
        <text>7-oxolithocholate + NADPH + H(+) = ursodeoxycholate + NADP(+)</text>
        <dbReference type="Rhea" id="RHEA:47540"/>
        <dbReference type="ChEBI" id="CHEBI:15378"/>
        <dbReference type="ChEBI" id="CHEBI:57783"/>
        <dbReference type="ChEBI" id="CHEBI:58349"/>
        <dbReference type="ChEBI" id="CHEBI:78604"/>
        <dbReference type="ChEBI" id="CHEBI:78605"/>
    </reaction>
    <physiologicalReaction direction="left-to-right" evidence="26">
        <dbReference type="Rhea" id="RHEA:47541"/>
    </physiologicalReaction>
</comment>
<comment type="subunit">
    <text evidence="3">Homodimer.</text>
</comment>
<evidence type="ECO:0000256" key="26">
    <source>
        <dbReference type="ARBA" id="ARBA00049462"/>
    </source>
</evidence>
<keyword evidence="8" id="KW-0472">Membrane</keyword>
<dbReference type="SUPFAM" id="SSF51735">
    <property type="entry name" value="NAD(P)-binding Rossmann-fold domains"/>
    <property type="match status" value="1"/>
</dbReference>
<evidence type="ECO:0000256" key="23">
    <source>
        <dbReference type="ARBA" id="ARBA00048678"/>
    </source>
</evidence>
<comment type="catalytic activity">
    <reaction evidence="14">
        <text>chenodeoxycholate + NADP(+) = 7-oxolithocholate + NADPH + H(+)</text>
        <dbReference type="Rhea" id="RHEA:53820"/>
        <dbReference type="ChEBI" id="CHEBI:15378"/>
        <dbReference type="ChEBI" id="CHEBI:36234"/>
        <dbReference type="ChEBI" id="CHEBI:57783"/>
        <dbReference type="ChEBI" id="CHEBI:58349"/>
        <dbReference type="ChEBI" id="CHEBI:78605"/>
    </reaction>
    <physiologicalReaction direction="right-to-left" evidence="14">
        <dbReference type="Rhea" id="RHEA:53822"/>
    </physiologicalReaction>
</comment>
<comment type="catalytic activity">
    <reaction evidence="27">
        <text>7-oxopregnenolone + NADPH + H(+) = 7beta-hydroxypregnenolone + NADP(+)</text>
        <dbReference type="Rhea" id="RHEA:69436"/>
        <dbReference type="ChEBI" id="CHEBI:15378"/>
        <dbReference type="ChEBI" id="CHEBI:57783"/>
        <dbReference type="ChEBI" id="CHEBI:58349"/>
        <dbReference type="ChEBI" id="CHEBI:183806"/>
        <dbReference type="ChEBI" id="CHEBI:183807"/>
    </reaction>
    <physiologicalReaction direction="left-to-right" evidence="27">
        <dbReference type="Rhea" id="RHEA:69437"/>
    </physiologicalReaction>
</comment>
<evidence type="ECO:0000256" key="20">
    <source>
        <dbReference type="ARBA" id="ARBA00048376"/>
    </source>
</evidence>
<evidence type="ECO:0000256" key="6">
    <source>
        <dbReference type="ARBA" id="ARBA00022989"/>
    </source>
</evidence>
<evidence type="ECO:0000256" key="19">
    <source>
        <dbReference type="ARBA" id="ARBA00048061"/>
    </source>
</evidence>
<dbReference type="InterPro" id="IPR020904">
    <property type="entry name" value="Sc_DH/Rdtase_CS"/>
</dbReference>
<evidence type="ECO:0000313" key="29">
    <source>
        <dbReference type="Ensembl" id="ENSLLEP00000003542.1"/>
    </source>
</evidence>
<feature type="compositionally biased region" description="Basic and acidic residues" evidence="28">
    <location>
        <begin position="1"/>
        <end position="17"/>
    </location>
</feature>
<dbReference type="InterPro" id="IPR051253">
    <property type="entry name" value="11-beta-HSD"/>
</dbReference>
<accession>A0A8C5LUS2</accession>
<evidence type="ECO:0000256" key="15">
    <source>
        <dbReference type="ARBA" id="ARBA00047373"/>
    </source>
</evidence>
<evidence type="ECO:0000256" key="18">
    <source>
        <dbReference type="ARBA" id="ARBA00048060"/>
    </source>
</evidence>
<evidence type="ECO:0000256" key="4">
    <source>
        <dbReference type="ARBA" id="ARBA00022692"/>
    </source>
</evidence>
<evidence type="ECO:0000256" key="27">
    <source>
        <dbReference type="ARBA" id="ARBA00049520"/>
    </source>
</evidence>
<dbReference type="GO" id="GO:0005496">
    <property type="term" value="F:steroid binding"/>
    <property type="evidence" value="ECO:0007669"/>
    <property type="project" value="TreeGrafter"/>
</dbReference>
<comment type="catalytic activity">
    <reaction evidence="23">
        <text>3beta,7alpha-dihydroxyandrost-5-en-17-one + NADP(+) = 3beta-hydroxy-5-androstene-7,17-dione + NADPH + H(+)</text>
        <dbReference type="Rhea" id="RHEA:69440"/>
        <dbReference type="ChEBI" id="CHEBI:15378"/>
        <dbReference type="ChEBI" id="CHEBI:57783"/>
        <dbReference type="ChEBI" id="CHEBI:58349"/>
        <dbReference type="ChEBI" id="CHEBI:81471"/>
        <dbReference type="ChEBI" id="CHEBI:183808"/>
    </reaction>
    <physiologicalReaction direction="left-to-right" evidence="23">
        <dbReference type="Rhea" id="RHEA:69441"/>
    </physiologicalReaction>
</comment>
<evidence type="ECO:0000256" key="22">
    <source>
        <dbReference type="ARBA" id="ARBA00048661"/>
    </source>
</evidence>
<comment type="similarity">
    <text evidence="2">Belongs to the short-chain dehydrogenases/reductases (SDR) family.</text>
</comment>
<keyword evidence="7" id="KW-0560">Oxidoreductase</keyword>
<evidence type="ECO:0000256" key="24">
    <source>
        <dbReference type="ARBA" id="ARBA00048702"/>
    </source>
</evidence>
<dbReference type="InterPro" id="IPR036291">
    <property type="entry name" value="NAD(P)-bd_dom_sf"/>
</dbReference>
<evidence type="ECO:0000256" key="11">
    <source>
        <dbReference type="ARBA" id="ARBA00040963"/>
    </source>
</evidence>
<reference evidence="29" key="2">
    <citation type="submission" date="2025-09" db="UniProtKB">
        <authorList>
            <consortium name="Ensembl"/>
        </authorList>
    </citation>
    <scope>IDENTIFICATION</scope>
</reference>
<evidence type="ECO:0000256" key="8">
    <source>
        <dbReference type="ARBA" id="ARBA00023136"/>
    </source>
</evidence>
<comment type="catalytic activity">
    <reaction evidence="20">
        <text>an 11beta-hydroxysteroid + NADP(+) = an 11-oxosteroid + NADPH + H(+)</text>
        <dbReference type="Rhea" id="RHEA:11388"/>
        <dbReference type="ChEBI" id="CHEBI:15378"/>
        <dbReference type="ChEBI" id="CHEBI:35346"/>
        <dbReference type="ChEBI" id="CHEBI:47787"/>
        <dbReference type="ChEBI" id="CHEBI:57783"/>
        <dbReference type="ChEBI" id="CHEBI:58349"/>
        <dbReference type="EC" id="1.1.1.146"/>
    </reaction>
    <physiologicalReaction direction="left-to-right" evidence="20">
        <dbReference type="Rhea" id="RHEA:11389"/>
    </physiologicalReaction>
    <physiologicalReaction direction="right-to-left" evidence="20">
        <dbReference type="Rhea" id="RHEA:11390"/>
    </physiologicalReaction>
</comment>
<organism evidence="29 30">
    <name type="scientific">Leptobrachium leishanense</name>
    <name type="common">Leishan spiny toad</name>
    <dbReference type="NCBI Taxonomy" id="445787"/>
    <lineage>
        <taxon>Eukaryota</taxon>
        <taxon>Metazoa</taxon>
        <taxon>Chordata</taxon>
        <taxon>Craniata</taxon>
        <taxon>Vertebrata</taxon>
        <taxon>Euteleostomi</taxon>
        <taxon>Amphibia</taxon>
        <taxon>Batrachia</taxon>
        <taxon>Anura</taxon>
        <taxon>Pelobatoidea</taxon>
        <taxon>Megophryidae</taxon>
        <taxon>Leptobrachium</taxon>
    </lineage>
</organism>
<comment type="subcellular location">
    <subcellularLocation>
        <location evidence="1">Endoplasmic reticulum membrane</location>
        <topology evidence="1">Single-pass type II membrane protein</topology>
    </subcellularLocation>
</comment>
<evidence type="ECO:0000256" key="7">
    <source>
        <dbReference type="ARBA" id="ARBA00023002"/>
    </source>
</evidence>
<evidence type="ECO:0000313" key="30">
    <source>
        <dbReference type="Proteomes" id="UP000694569"/>
    </source>
</evidence>
<comment type="catalytic activity">
    <reaction evidence="17">
        <text>corticosterone + NADP(+) = 11-dehydrocorticosterone + NADPH + H(+)</text>
        <dbReference type="Rhea" id="RHEA:42200"/>
        <dbReference type="ChEBI" id="CHEBI:15378"/>
        <dbReference type="ChEBI" id="CHEBI:16827"/>
        <dbReference type="ChEBI" id="CHEBI:57783"/>
        <dbReference type="ChEBI" id="CHEBI:58349"/>
        <dbReference type="ChEBI" id="CHEBI:78600"/>
    </reaction>
    <physiologicalReaction direction="left-to-right" evidence="17">
        <dbReference type="Rhea" id="RHEA:42201"/>
    </physiologicalReaction>
    <physiologicalReaction direction="right-to-left" evidence="17">
        <dbReference type="Rhea" id="RHEA:42202"/>
    </physiologicalReaction>
</comment>
<keyword evidence="4" id="KW-0812">Transmembrane</keyword>
<evidence type="ECO:0000256" key="17">
    <source>
        <dbReference type="ARBA" id="ARBA00047749"/>
    </source>
</evidence>
<gene>
    <name evidence="29" type="primary">HSD11B1</name>
</gene>
<dbReference type="InterPro" id="IPR002347">
    <property type="entry name" value="SDR_fam"/>
</dbReference>
<evidence type="ECO:0000256" key="25">
    <source>
        <dbReference type="ARBA" id="ARBA00049300"/>
    </source>
</evidence>
<comment type="catalytic activity">
    <reaction evidence="25">
        <text>a 7beta-hydroxysteroid + NADP(+) = a 7-oxosteroid + NADPH + H(+)</text>
        <dbReference type="Rhea" id="RHEA:20233"/>
        <dbReference type="ChEBI" id="CHEBI:15378"/>
        <dbReference type="ChEBI" id="CHEBI:35349"/>
        <dbReference type="ChEBI" id="CHEBI:47789"/>
        <dbReference type="ChEBI" id="CHEBI:57783"/>
        <dbReference type="ChEBI" id="CHEBI:58349"/>
        <dbReference type="EC" id="1.1.1.201"/>
    </reaction>
    <physiologicalReaction direction="right-to-left" evidence="25">
        <dbReference type="Rhea" id="RHEA:20235"/>
    </physiologicalReaction>
</comment>
<dbReference type="Ensembl" id="ENSLLET00000003710.1">
    <property type="protein sequence ID" value="ENSLLEP00000003542.1"/>
    <property type="gene ID" value="ENSLLEG00000002276.1"/>
</dbReference>
<comment type="catalytic activity">
    <reaction evidence="19">
        <text>taurochenodeoxycholate + NADP(+) = 7-oxotaurolithocholate + NADPH + H(+)</text>
        <dbReference type="Rhea" id="RHEA:65060"/>
        <dbReference type="ChEBI" id="CHEBI:9407"/>
        <dbReference type="ChEBI" id="CHEBI:15378"/>
        <dbReference type="ChEBI" id="CHEBI:57783"/>
        <dbReference type="ChEBI" id="CHEBI:58349"/>
        <dbReference type="ChEBI" id="CHEBI:137724"/>
    </reaction>
    <physiologicalReaction direction="right-to-left" evidence="19">
        <dbReference type="Rhea" id="RHEA:65062"/>
    </physiologicalReaction>
</comment>
<comment type="catalytic activity">
    <reaction evidence="15">
        <text>3beta-hydroxy-5alpha-androstane-7,17-dione + NADPH + H(+) = 3beta,7beta-dihydroxy-5alpha-androstan-17-one + NADP(+)</text>
        <dbReference type="Rhea" id="RHEA:69456"/>
        <dbReference type="ChEBI" id="CHEBI:15378"/>
        <dbReference type="ChEBI" id="CHEBI:57783"/>
        <dbReference type="ChEBI" id="CHEBI:58349"/>
        <dbReference type="ChEBI" id="CHEBI:79834"/>
        <dbReference type="ChEBI" id="CHEBI:183809"/>
    </reaction>
    <physiologicalReaction direction="left-to-right" evidence="15">
        <dbReference type="Rhea" id="RHEA:69457"/>
    </physiologicalReaction>
</comment>
<comment type="catalytic activity">
    <reaction evidence="24">
        <text>tauroursodeoxycholate + NADP(+) = 7-oxotaurolithocholate + NADPH + H(+)</text>
        <dbReference type="Rhea" id="RHEA:68980"/>
        <dbReference type="ChEBI" id="CHEBI:15378"/>
        <dbReference type="ChEBI" id="CHEBI:57783"/>
        <dbReference type="ChEBI" id="CHEBI:58349"/>
        <dbReference type="ChEBI" id="CHEBI:132028"/>
        <dbReference type="ChEBI" id="CHEBI:137724"/>
    </reaction>
    <physiologicalReaction direction="right-to-left" evidence="24">
        <dbReference type="Rhea" id="RHEA:68982"/>
    </physiologicalReaction>
</comment>
<dbReference type="Gene3D" id="3.40.50.720">
    <property type="entry name" value="NAD(P)-binding Rossmann-like Domain"/>
    <property type="match status" value="1"/>
</dbReference>
<evidence type="ECO:0000256" key="9">
    <source>
        <dbReference type="ARBA" id="ARBA00038971"/>
    </source>
</evidence>
<dbReference type="Proteomes" id="UP000694569">
    <property type="component" value="Unplaced"/>
</dbReference>
<evidence type="ECO:0000256" key="2">
    <source>
        <dbReference type="ARBA" id="ARBA00006484"/>
    </source>
</evidence>
<comment type="catalytic activity">
    <reaction evidence="22">
        <text>glycochenodeoxycholate + NADP(+) = 7-oxoglycolithocholate + NADPH + H(+)</text>
        <dbReference type="Rhea" id="RHEA:65056"/>
        <dbReference type="ChEBI" id="CHEBI:15378"/>
        <dbReference type="ChEBI" id="CHEBI:36252"/>
        <dbReference type="ChEBI" id="CHEBI:57783"/>
        <dbReference type="ChEBI" id="CHEBI:58349"/>
        <dbReference type="ChEBI" id="CHEBI:137818"/>
    </reaction>
    <physiologicalReaction direction="right-to-left" evidence="22">
        <dbReference type="Rhea" id="RHEA:65058"/>
    </physiologicalReaction>
</comment>
<sequence>KGVSETEKIKASEDSKISAKSSPISGGLIQKLWPKRKIKVSAWWGVIRVKQKTGGIQATRPPAGHGAQQPLEHHPRRSLLGLAKPAPFRDIHRQVLWAKPPGTCNNHQDGPRRPGRIRGLPSGVLSSSSYRRRTLQGRTSAGISRPPHQGKGSLLPPAIEGAHQTPPFHAHPHQIRRRVSSRVQRTGPSILQARQSFGQSRFTGGGKGSDGQSIAKRVFAVGRRCQQEEQHVRISRKSHAKGKKGDSYRSQLRHWRADGISLGKDGLSHLDYCTDRRPTQKGGLDMLILNHIGYTYFNYFDGDVDHVRDLLEINVLSYATMTVAALPMLKKSSGNVVVVSSVAGKVATPLTVPYSTTKFALDGFFSSLRMEFKQQNTNVSITLCVISYIDTDTAISTVAGVIQQPAAPKEECAFEIIKGGALRQREVYYQYLATKFPLLLRDWAPEFLENLLLKNYDVTKLKPQQ</sequence>
<dbReference type="GO" id="GO:0005789">
    <property type="term" value="C:endoplasmic reticulum membrane"/>
    <property type="evidence" value="ECO:0007669"/>
    <property type="project" value="UniProtKB-SubCell"/>
</dbReference>
<reference evidence="29" key="1">
    <citation type="submission" date="2025-08" db="UniProtKB">
        <authorList>
            <consortium name="Ensembl"/>
        </authorList>
    </citation>
    <scope>IDENTIFICATION</scope>
</reference>
<dbReference type="EC" id="1.1.1.146" evidence="9"/>
<dbReference type="PANTHER" id="PTHR44279">
    <property type="entry name" value="HYDROXYSTEROID (11-BETA) DEHYDROGENASE 1-LIKE B-RELATED"/>
    <property type="match status" value="1"/>
</dbReference>
<dbReference type="PROSITE" id="PS00061">
    <property type="entry name" value="ADH_SHORT"/>
    <property type="match status" value="1"/>
</dbReference>
<dbReference type="AlphaFoldDB" id="A0A8C5LUS2"/>
<dbReference type="GO" id="GO:0006706">
    <property type="term" value="P:steroid catabolic process"/>
    <property type="evidence" value="ECO:0007669"/>
    <property type="project" value="TreeGrafter"/>
</dbReference>
<proteinExistence type="inferred from homology"/>
<evidence type="ECO:0000256" key="1">
    <source>
        <dbReference type="ARBA" id="ARBA00004648"/>
    </source>
</evidence>
<dbReference type="GO" id="GO:0070524">
    <property type="term" value="F:11-beta-hydroxysteroid dehydrogenase (NADP+) activity"/>
    <property type="evidence" value="ECO:0007669"/>
    <property type="project" value="UniProtKB-EC"/>
</dbReference>
<dbReference type="GO" id="GO:0047022">
    <property type="term" value="F:7-beta-hydroxysteroid dehydrogenase (NADP+) activity"/>
    <property type="evidence" value="ECO:0007669"/>
    <property type="project" value="UniProtKB-EC"/>
</dbReference>
<dbReference type="EC" id="1.1.1.201" evidence="10"/>
<evidence type="ECO:0000256" key="13">
    <source>
        <dbReference type="ARBA" id="ARBA00041676"/>
    </source>
</evidence>
<feature type="region of interest" description="Disordered" evidence="28">
    <location>
        <begin position="1"/>
        <end position="22"/>
    </location>
</feature>
<name>A0A8C5LUS2_9ANUR</name>
<evidence type="ECO:0000256" key="10">
    <source>
        <dbReference type="ARBA" id="ARBA00039048"/>
    </source>
</evidence>
<comment type="catalytic activity">
    <reaction evidence="16">
        <text>3beta-hydroxy-5-androstene-7,17-dione + NADPH + H(+) = 3beta,7beta-dihydroxyandrost-5-en-17-one + NADP(+)</text>
        <dbReference type="Rhea" id="RHEA:69452"/>
        <dbReference type="ChEBI" id="CHEBI:15378"/>
        <dbReference type="ChEBI" id="CHEBI:57783"/>
        <dbReference type="ChEBI" id="CHEBI:58349"/>
        <dbReference type="ChEBI" id="CHEBI:183368"/>
        <dbReference type="ChEBI" id="CHEBI:183808"/>
    </reaction>
    <physiologicalReaction direction="left-to-right" evidence="16">
        <dbReference type="Rhea" id="RHEA:69453"/>
    </physiologicalReaction>
</comment>
<evidence type="ECO:0000256" key="14">
    <source>
        <dbReference type="ARBA" id="ARBA00047269"/>
    </source>
</evidence>
<dbReference type="GeneTree" id="ENSGT00940000160097"/>
<comment type="catalytic activity">
    <reaction evidence="18">
        <text>glycoursodeoxycholate + NADP(+) = 7-oxoglycolithocholate + NADPH + H(+)</text>
        <dbReference type="Rhea" id="RHEA:68976"/>
        <dbReference type="ChEBI" id="CHEBI:15378"/>
        <dbReference type="ChEBI" id="CHEBI:57783"/>
        <dbReference type="ChEBI" id="CHEBI:58349"/>
        <dbReference type="ChEBI" id="CHEBI:132030"/>
        <dbReference type="ChEBI" id="CHEBI:137818"/>
    </reaction>
    <physiologicalReaction direction="right-to-left" evidence="18">
        <dbReference type="Rhea" id="RHEA:68978"/>
    </physiologicalReaction>
</comment>
<protein>
    <recommendedName>
        <fullName evidence="11">11-beta-hydroxysteroid dehydrogenase 1</fullName>
        <ecNumber evidence="9">1.1.1.146</ecNumber>
        <ecNumber evidence="10">1.1.1.201</ecNumber>
    </recommendedName>
    <alternativeName>
        <fullName evidence="13">7-oxosteroid reductase</fullName>
    </alternativeName>
    <alternativeName>
        <fullName evidence="12">Corticosteroid 11-beta-dehydrogenase isozyme 1</fullName>
    </alternativeName>
</protein>
<evidence type="ECO:0000256" key="3">
    <source>
        <dbReference type="ARBA" id="ARBA00011738"/>
    </source>
</evidence>
<dbReference type="PRINTS" id="PR00081">
    <property type="entry name" value="GDHRDH"/>
</dbReference>
<keyword evidence="30" id="KW-1185">Reference proteome</keyword>
<dbReference type="PANTHER" id="PTHR44279:SF1">
    <property type="entry name" value="11-BETA-HYDROXYSTEROID DEHYDROGENASE 1"/>
    <property type="match status" value="1"/>
</dbReference>
<dbReference type="Pfam" id="PF00106">
    <property type="entry name" value="adh_short"/>
    <property type="match status" value="1"/>
</dbReference>
<keyword evidence="5" id="KW-0256">Endoplasmic reticulum</keyword>
<evidence type="ECO:0000256" key="5">
    <source>
        <dbReference type="ARBA" id="ARBA00022824"/>
    </source>
</evidence>